<evidence type="ECO:0000313" key="2">
    <source>
        <dbReference type="EMBL" id="ABE63160.1"/>
    </source>
</evidence>
<dbReference type="GO" id="GO:0008168">
    <property type="term" value="F:methyltransferase activity"/>
    <property type="evidence" value="ECO:0007669"/>
    <property type="project" value="UniProtKB-KW"/>
</dbReference>
<dbReference type="GO" id="GO:0032259">
    <property type="term" value="P:methylation"/>
    <property type="evidence" value="ECO:0007669"/>
    <property type="project" value="UniProtKB-KW"/>
</dbReference>
<dbReference type="HOGENOM" id="CLU_803705_0_0_5"/>
<evidence type="ECO:0000313" key="3">
    <source>
        <dbReference type="Proteomes" id="UP000001953"/>
    </source>
</evidence>
<evidence type="ECO:0000259" key="1">
    <source>
        <dbReference type="Pfam" id="PF13649"/>
    </source>
</evidence>
<sequence length="345" mass="38728">MRQLFSDIRERVFHTRRIVNYLSSIEESLRTRDASVVEAPPPAAPVVEVSQTGPAMKALSSLKEFDDYCESLKDIAETDRIPLLCNCYLADDSFIHIQADPFSQAYANKIMAIHAEISGRSSYSELFEYTPVNIDDRVARPGIYLHDGNFLAGYLESFGQLIRTLDVRPGTRVLEYGCGDAQISLLLARLGCDVTVIDIDPNSIKIVQQQAARIGCPITAIVGNFLSGEGLQPFDRIFFYQAFHHSIQHVAALKHCLPLLNPEGMLLFGCEPVIDTEGPWRTAVPYPWGPRLDGLSLRAMRTHGWMELGFQEPFFRESLKRVGLSYDRFKSDTNGLVDTIVARRI</sequence>
<gene>
    <name evidence="2" type="ordered locus">Nham_2368</name>
</gene>
<dbReference type="PANTHER" id="PTHR43464">
    <property type="entry name" value="METHYLTRANSFERASE"/>
    <property type="match status" value="1"/>
</dbReference>
<name>Q1QKT7_NITHX</name>
<keyword evidence="3" id="KW-1185">Reference proteome</keyword>
<organism evidence="2 3">
    <name type="scientific">Nitrobacter hamburgensis (strain DSM 10229 / NCIMB 13809 / X14)</name>
    <dbReference type="NCBI Taxonomy" id="323097"/>
    <lineage>
        <taxon>Bacteria</taxon>
        <taxon>Pseudomonadati</taxon>
        <taxon>Pseudomonadota</taxon>
        <taxon>Alphaproteobacteria</taxon>
        <taxon>Hyphomicrobiales</taxon>
        <taxon>Nitrobacteraceae</taxon>
        <taxon>Nitrobacter</taxon>
    </lineage>
</organism>
<dbReference type="EMBL" id="CP000319">
    <property type="protein sequence ID" value="ABE63160.1"/>
    <property type="molecule type" value="Genomic_DNA"/>
</dbReference>
<dbReference type="InterPro" id="IPR041698">
    <property type="entry name" value="Methyltransf_25"/>
</dbReference>
<proteinExistence type="predicted"/>
<dbReference type="Proteomes" id="UP000001953">
    <property type="component" value="Chromosome"/>
</dbReference>
<dbReference type="RefSeq" id="WP_011510835.1">
    <property type="nucleotide sequence ID" value="NC_007964.1"/>
</dbReference>
<reference evidence="2 3" key="1">
    <citation type="submission" date="2006-03" db="EMBL/GenBank/DDBJ databases">
        <title>Complete sequence of chromosome of Nitrobacter hamburgensis X14.</title>
        <authorList>
            <consortium name="US DOE Joint Genome Institute"/>
            <person name="Copeland A."/>
            <person name="Lucas S."/>
            <person name="Lapidus A."/>
            <person name="Barry K."/>
            <person name="Detter J.C."/>
            <person name="Glavina del Rio T."/>
            <person name="Hammon N."/>
            <person name="Israni S."/>
            <person name="Dalin E."/>
            <person name="Tice H."/>
            <person name="Pitluck S."/>
            <person name="Chain P."/>
            <person name="Malfatti S."/>
            <person name="Shin M."/>
            <person name="Vergez L."/>
            <person name="Schmutz J."/>
            <person name="Larimer F."/>
            <person name="Land M."/>
            <person name="Hauser L."/>
            <person name="Kyrpides N."/>
            <person name="Ivanova N."/>
            <person name="Ward B."/>
            <person name="Arp D."/>
            <person name="Klotz M."/>
            <person name="Stein L."/>
            <person name="O'Mullan G."/>
            <person name="Starkenburg S."/>
            <person name="Sayavedra L."/>
            <person name="Poret-Peterson A.T."/>
            <person name="Gentry M.E."/>
            <person name="Bruce D."/>
            <person name="Richardson P."/>
        </authorList>
    </citation>
    <scope>NUCLEOTIDE SEQUENCE [LARGE SCALE GENOMIC DNA]</scope>
    <source>
        <strain evidence="3">DSM 10229 / NCIMB 13809 / X14</strain>
    </source>
</reference>
<dbReference type="SUPFAM" id="SSF53335">
    <property type="entry name" value="S-adenosyl-L-methionine-dependent methyltransferases"/>
    <property type="match status" value="1"/>
</dbReference>
<keyword evidence="2" id="KW-0489">Methyltransferase</keyword>
<dbReference type="Gene3D" id="3.40.50.150">
    <property type="entry name" value="Vaccinia Virus protein VP39"/>
    <property type="match status" value="1"/>
</dbReference>
<dbReference type="AlphaFoldDB" id="Q1QKT7"/>
<dbReference type="eggNOG" id="COG2227">
    <property type="taxonomic scope" value="Bacteria"/>
</dbReference>
<dbReference type="KEGG" id="nha:Nham_2368"/>
<dbReference type="Pfam" id="PF13649">
    <property type="entry name" value="Methyltransf_25"/>
    <property type="match status" value="1"/>
</dbReference>
<keyword evidence="2" id="KW-0808">Transferase</keyword>
<dbReference type="OrthoDB" id="9795634at2"/>
<accession>Q1QKT7</accession>
<dbReference type="STRING" id="323097.Nham_2368"/>
<dbReference type="InterPro" id="IPR029063">
    <property type="entry name" value="SAM-dependent_MTases_sf"/>
</dbReference>
<feature type="domain" description="Methyltransferase" evidence="1">
    <location>
        <begin position="173"/>
        <end position="264"/>
    </location>
</feature>
<protein>
    <submittedName>
        <fullName evidence="2">Methyltransferase type 12</fullName>
    </submittedName>
</protein>
<dbReference type="CDD" id="cd02440">
    <property type="entry name" value="AdoMet_MTases"/>
    <property type="match status" value="1"/>
</dbReference>